<evidence type="ECO:0000313" key="2">
    <source>
        <dbReference type="Proteomes" id="UP000284531"/>
    </source>
</evidence>
<accession>A0A419WMV0</accession>
<keyword evidence="2" id="KW-1185">Reference proteome</keyword>
<comment type="caution">
    <text evidence="1">The sequence shown here is derived from an EMBL/GenBank/DDBJ whole genome shotgun (WGS) entry which is preliminary data.</text>
</comment>
<dbReference type="Proteomes" id="UP000284531">
    <property type="component" value="Unassembled WGS sequence"/>
</dbReference>
<dbReference type="EMBL" id="RAPQ01000012">
    <property type="protein sequence ID" value="RKD96789.1"/>
    <property type="molecule type" value="Genomic_DNA"/>
</dbReference>
<proteinExistence type="predicted"/>
<dbReference type="AlphaFoldDB" id="A0A419WMV0"/>
<gene>
    <name evidence="1" type="ORF">BXY64_3736</name>
</gene>
<reference evidence="1 2" key="1">
    <citation type="submission" date="2018-09" db="EMBL/GenBank/DDBJ databases">
        <title>Genomic Encyclopedia of Archaeal and Bacterial Type Strains, Phase II (KMG-II): from individual species to whole genera.</title>
        <authorList>
            <person name="Goeker M."/>
        </authorList>
    </citation>
    <scope>NUCLEOTIDE SEQUENCE [LARGE SCALE GENOMIC DNA]</scope>
    <source>
        <strain evidence="1 2">DSM 21950</strain>
    </source>
</reference>
<evidence type="ECO:0000313" key="1">
    <source>
        <dbReference type="EMBL" id="RKD96789.1"/>
    </source>
</evidence>
<dbReference type="RefSeq" id="WP_120241445.1">
    <property type="nucleotide sequence ID" value="NZ_RAPQ01000012.1"/>
</dbReference>
<sequence>MGVTRKDISTVEELLHEDVNRKLDAEGRGITNIKIDLEDKKSSLSIDALQSLNHSVFKNTAFINTGNTNLTPVIVKEINQFILGLEIVSNVKIELLISKFTKVYYLGRFITIEFSVESSPGVFEKVASFMGASNSHTGIKNHKLTIESTYRDLLKGDIILNWDVLNLDTLYNAITDSTLKSFDFYGVNPAVVRMQMHKVSDSIVLDSAIKKIVFFDKDDFKQYSIKTFSFNENNQLIIEFRTSENTTTFSAITKTLEGVGVQKVQFSSGYILIDVDYLVANNISFSGKNYNVVTEHQDKYTKEISAGLEFTPKLNGEDLFLHDCGKRSDMFYVSLGKKLYKTDIIKDNYLDSDIDSSLFLVTECPDALCEMITDAQELDNGEVIYCANVSHTQGANTTLHGVIYKSDLNGVSTKQFSLSWVYTSHPDSSPTIKGGTLTDVWSFDNYKNVVIISERADQGVGGRVWASNDYGNSWRVIFNPHKSTSAGAYPLMHPSGWDYSELDANYPEKRDFERPVAGTASYPYSYMHVHAVCYDWVHNRIYVTTGDSTWIRGSYTAIWYCDDWNTAPDLAGGTASGSNPIKLKDTTWTRIGLYQDENLLGENLQFTTLKCIGEWILLGSDCGGGNGVNGLFKLKNDSAPTTNSLYSIYQLSADDESLLTHAGSGAVTRDGDFFFFCFHREATNFDPDTQDNKREAYILLSADGVNWRRAWLDDTLDENHNTKITWGMQIYRNSRGVTYLRYTDQKSIDRTLRRLF</sequence>
<organism evidence="1 2">
    <name type="scientific">Marinifilum flexuosum</name>
    <dbReference type="NCBI Taxonomy" id="1117708"/>
    <lineage>
        <taxon>Bacteria</taxon>
        <taxon>Pseudomonadati</taxon>
        <taxon>Bacteroidota</taxon>
        <taxon>Bacteroidia</taxon>
        <taxon>Marinilabiliales</taxon>
        <taxon>Marinifilaceae</taxon>
    </lineage>
</organism>
<protein>
    <submittedName>
        <fullName evidence="1">Uncharacterized protein</fullName>
    </submittedName>
</protein>
<name>A0A419WMV0_9BACT</name>